<dbReference type="AlphaFoldDB" id="A0AAD6TEL7"/>
<evidence type="ECO:0000313" key="2">
    <source>
        <dbReference type="Proteomes" id="UP001218188"/>
    </source>
</evidence>
<name>A0AAD6TEL7_9AGAR</name>
<dbReference type="Proteomes" id="UP001218188">
    <property type="component" value="Unassembled WGS sequence"/>
</dbReference>
<dbReference type="Gene3D" id="3.80.10.10">
    <property type="entry name" value="Ribonuclease Inhibitor"/>
    <property type="match status" value="1"/>
</dbReference>
<gene>
    <name evidence="1" type="ORF">C8F04DRAFT_1250195</name>
</gene>
<evidence type="ECO:0000313" key="1">
    <source>
        <dbReference type="EMBL" id="KAJ7044252.1"/>
    </source>
</evidence>
<protein>
    <submittedName>
        <fullName evidence="1">Uncharacterized protein</fullName>
    </submittedName>
</protein>
<proteinExistence type="predicted"/>
<comment type="caution">
    <text evidence="1">The sequence shown here is derived from an EMBL/GenBank/DDBJ whole genome shotgun (WGS) entry which is preliminary data.</text>
</comment>
<keyword evidence="2" id="KW-1185">Reference proteome</keyword>
<organism evidence="1 2">
    <name type="scientific">Mycena alexandri</name>
    <dbReference type="NCBI Taxonomy" id="1745969"/>
    <lineage>
        <taxon>Eukaryota</taxon>
        <taxon>Fungi</taxon>
        <taxon>Dikarya</taxon>
        <taxon>Basidiomycota</taxon>
        <taxon>Agaricomycotina</taxon>
        <taxon>Agaricomycetes</taxon>
        <taxon>Agaricomycetidae</taxon>
        <taxon>Agaricales</taxon>
        <taxon>Marasmiineae</taxon>
        <taxon>Mycenaceae</taxon>
        <taxon>Mycena</taxon>
    </lineage>
</organism>
<dbReference type="SUPFAM" id="SSF52047">
    <property type="entry name" value="RNI-like"/>
    <property type="match status" value="1"/>
</dbReference>
<sequence length="474" mass="52284">MPMQPAVAAVYTSFFCAPLAVVMKPARRLALEFVSRWTFRTMARPKWCLQRALLPIETWTKIFLEFCSSSSAGGFNAERDYLRSVWDGLDHFVLGVAAFWSEVDVNLTSRPESLDIELASSKELALDVRIDLRSQLADWEVDVKVDDNPNHLRLSDCLELMKSVSPRWRTLRCQVNREFYLDVLRDFLETSSAPALSRVDVESAVADIQIDVRVLQGVLPALRSLRLSVFPFLWMQSATFGSLTSLELCGISPFHHPSLSIFAALLRGVSATLRTLILAGVGFSGLRPHMPALFAMPVLERIDLVFVFGNPVQDNLLVSVLGVVELPSLRSFRIENGGDDITLHLAATLSDLSTVRTLSICGGSIGPLSTQHLVGAMSGITNIDIQMASYEFVGALFALPDALPNLQVLRFDVFDASLVLAYLLARGAHRRPLLRTLRCIQDAGVPLLLSQIAAIGRLPTVGVDFAYLELSRDG</sequence>
<dbReference type="InterPro" id="IPR032675">
    <property type="entry name" value="LRR_dom_sf"/>
</dbReference>
<dbReference type="EMBL" id="JARJCM010000007">
    <property type="protein sequence ID" value="KAJ7044252.1"/>
    <property type="molecule type" value="Genomic_DNA"/>
</dbReference>
<reference evidence="1" key="1">
    <citation type="submission" date="2023-03" db="EMBL/GenBank/DDBJ databases">
        <title>Massive genome expansion in bonnet fungi (Mycena s.s.) driven by repeated elements and novel gene families across ecological guilds.</title>
        <authorList>
            <consortium name="Lawrence Berkeley National Laboratory"/>
            <person name="Harder C.B."/>
            <person name="Miyauchi S."/>
            <person name="Viragh M."/>
            <person name="Kuo A."/>
            <person name="Thoen E."/>
            <person name="Andreopoulos B."/>
            <person name="Lu D."/>
            <person name="Skrede I."/>
            <person name="Drula E."/>
            <person name="Henrissat B."/>
            <person name="Morin E."/>
            <person name="Kohler A."/>
            <person name="Barry K."/>
            <person name="LaButti K."/>
            <person name="Morin E."/>
            <person name="Salamov A."/>
            <person name="Lipzen A."/>
            <person name="Mereny Z."/>
            <person name="Hegedus B."/>
            <person name="Baldrian P."/>
            <person name="Stursova M."/>
            <person name="Weitz H."/>
            <person name="Taylor A."/>
            <person name="Grigoriev I.V."/>
            <person name="Nagy L.G."/>
            <person name="Martin F."/>
            <person name="Kauserud H."/>
        </authorList>
    </citation>
    <scope>NUCLEOTIDE SEQUENCE</scope>
    <source>
        <strain evidence="1">CBHHK200</strain>
    </source>
</reference>
<accession>A0AAD6TEL7</accession>